<dbReference type="AlphaFoldDB" id="A0A127JYK7"/>
<gene>
    <name evidence="3" type="ORF">UC35_21485</name>
</gene>
<sequence>MPKMIKKSLITLSLAAAFAAHAQQASPPSSPSSPAKKEAVARILKVQQPSIEAMARALVQQPAAELMGNAGIELQQRVPREKQEAIAKEIQGDVQKFVDESVPVVQKRAVALAPTTLGTLLEERMTEDELRQVATILESPAFVKFQGLSPDMQKVLAEKLVADTRPSMEPKLRALEQTVAKRLGITPGAGGPVAPGAAAPNGKAPPAKK</sequence>
<feature type="chain" id="PRO_5007449889" description="DUF2059 domain-containing protein" evidence="2">
    <location>
        <begin position="23"/>
        <end position="209"/>
    </location>
</feature>
<protein>
    <recommendedName>
        <fullName evidence="5">DUF2059 domain-containing protein</fullName>
    </recommendedName>
</protein>
<keyword evidence="2" id="KW-0732">Signal</keyword>
<evidence type="ECO:0008006" key="5">
    <source>
        <dbReference type="Google" id="ProtNLM"/>
    </source>
</evidence>
<feature type="signal peptide" evidence="2">
    <location>
        <begin position="1"/>
        <end position="22"/>
    </location>
</feature>
<dbReference type="Proteomes" id="UP000070433">
    <property type="component" value="Chromosome"/>
</dbReference>
<organism evidence="3 4">
    <name type="scientific">Ramlibacter tataouinensis</name>
    <dbReference type="NCBI Taxonomy" id="94132"/>
    <lineage>
        <taxon>Bacteria</taxon>
        <taxon>Pseudomonadati</taxon>
        <taxon>Pseudomonadota</taxon>
        <taxon>Betaproteobacteria</taxon>
        <taxon>Burkholderiales</taxon>
        <taxon>Comamonadaceae</taxon>
        <taxon>Ramlibacter</taxon>
    </lineage>
</organism>
<keyword evidence="4" id="KW-1185">Reference proteome</keyword>
<evidence type="ECO:0000256" key="1">
    <source>
        <dbReference type="SAM" id="MobiDB-lite"/>
    </source>
</evidence>
<evidence type="ECO:0000256" key="2">
    <source>
        <dbReference type="SAM" id="SignalP"/>
    </source>
</evidence>
<evidence type="ECO:0000313" key="4">
    <source>
        <dbReference type="Proteomes" id="UP000070433"/>
    </source>
</evidence>
<reference evidence="3 4" key="1">
    <citation type="journal article" date="2014" name="Int. J. Syst. Evol. Microbiol.">
        <title>Ramlibacter solisilvae sp. nov., isolated from forest soil, and emended description of the genus Ramlibacter.</title>
        <authorList>
            <person name="Lee H.J."/>
            <person name="Lee S.H."/>
            <person name="Lee S.S."/>
            <person name="Lee J.S."/>
            <person name="Kim Y."/>
            <person name="Kim S.C."/>
            <person name="Jeon C.O."/>
        </authorList>
    </citation>
    <scope>NUCLEOTIDE SEQUENCE [LARGE SCALE GENOMIC DNA]</scope>
    <source>
        <strain evidence="3 4">5-10</strain>
    </source>
</reference>
<feature type="compositionally biased region" description="Low complexity" evidence="1">
    <location>
        <begin position="194"/>
        <end position="209"/>
    </location>
</feature>
<name>A0A127JYK7_9BURK</name>
<dbReference type="EMBL" id="CP010951">
    <property type="protein sequence ID" value="AMO24933.1"/>
    <property type="molecule type" value="Genomic_DNA"/>
</dbReference>
<evidence type="ECO:0000313" key="3">
    <source>
        <dbReference type="EMBL" id="AMO24933.1"/>
    </source>
</evidence>
<proteinExistence type="predicted"/>
<feature type="region of interest" description="Disordered" evidence="1">
    <location>
        <begin position="183"/>
        <end position="209"/>
    </location>
</feature>
<accession>A0A127JYK7</accession>